<gene>
    <name evidence="2" type="ORF">WQQ_42150</name>
</gene>
<dbReference type="AlphaFoldDB" id="I8T1I2"/>
<reference evidence="2 3" key="1">
    <citation type="journal article" date="2012" name="J. Bacteriol.">
        <title>Genome Sequence of n-Alkane-Degrading Hydrocarboniphaga effusa Strain AP103T (ATCC BAA-332T).</title>
        <authorList>
            <person name="Chang H.K."/>
            <person name="Zylstra G.J."/>
            <person name="Chae J.C."/>
        </authorList>
    </citation>
    <scope>NUCLEOTIDE SEQUENCE [LARGE SCALE GENOMIC DNA]</scope>
    <source>
        <strain evidence="2 3">AP103</strain>
    </source>
</reference>
<feature type="region of interest" description="Disordered" evidence="1">
    <location>
        <begin position="42"/>
        <end position="66"/>
    </location>
</feature>
<evidence type="ECO:0000313" key="3">
    <source>
        <dbReference type="Proteomes" id="UP000003704"/>
    </source>
</evidence>
<name>I8T1I2_9GAMM</name>
<keyword evidence="3" id="KW-1185">Reference proteome</keyword>
<evidence type="ECO:0008006" key="4">
    <source>
        <dbReference type="Google" id="ProtNLM"/>
    </source>
</evidence>
<organism evidence="2 3">
    <name type="scientific">Hydrocarboniphaga effusa AP103</name>
    <dbReference type="NCBI Taxonomy" id="1172194"/>
    <lineage>
        <taxon>Bacteria</taxon>
        <taxon>Pseudomonadati</taxon>
        <taxon>Pseudomonadota</taxon>
        <taxon>Gammaproteobacteria</taxon>
        <taxon>Nevskiales</taxon>
        <taxon>Nevskiaceae</taxon>
        <taxon>Hydrocarboniphaga</taxon>
    </lineage>
</organism>
<proteinExistence type="predicted"/>
<evidence type="ECO:0000256" key="1">
    <source>
        <dbReference type="SAM" id="MobiDB-lite"/>
    </source>
</evidence>
<dbReference type="EMBL" id="AKGD01000004">
    <property type="protein sequence ID" value="EIT67780.1"/>
    <property type="molecule type" value="Genomic_DNA"/>
</dbReference>
<evidence type="ECO:0000313" key="2">
    <source>
        <dbReference type="EMBL" id="EIT67780.1"/>
    </source>
</evidence>
<accession>I8T1I2</accession>
<protein>
    <recommendedName>
        <fullName evidence="4">Type II toxin-antitoxin system Phd/YefM family antitoxin</fullName>
    </recommendedName>
</protein>
<dbReference type="STRING" id="1172194.WQQ_42150"/>
<sequence>MRRRWGHYLALSRRADILICRRGIPIGVMMSVARYRRLTAAAAGTNQPRAPVPPASSKARTAKRRR</sequence>
<comment type="caution">
    <text evidence="2">The sequence shown here is derived from an EMBL/GenBank/DDBJ whole genome shotgun (WGS) entry which is preliminary data.</text>
</comment>
<dbReference type="Proteomes" id="UP000003704">
    <property type="component" value="Unassembled WGS sequence"/>
</dbReference>